<gene>
    <name evidence="4" type="ORF">DVH24_016577</name>
</gene>
<feature type="signal peptide" evidence="3">
    <location>
        <begin position="1"/>
        <end position="15"/>
    </location>
</feature>
<keyword evidence="5" id="KW-1185">Reference proteome</keyword>
<organism evidence="4 5">
    <name type="scientific">Malus domestica</name>
    <name type="common">Apple</name>
    <name type="synonym">Pyrus malus</name>
    <dbReference type="NCBI Taxonomy" id="3750"/>
    <lineage>
        <taxon>Eukaryota</taxon>
        <taxon>Viridiplantae</taxon>
        <taxon>Streptophyta</taxon>
        <taxon>Embryophyta</taxon>
        <taxon>Tracheophyta</taxon>
        <taxon>Spermatophyta</taxon>
        <taxon>Magnoliopsida</taxon>
        <taxon>eudicotyledons</taxon>
        <taxon>Gunneridae</taxon>
        <taxon>Pentapetalae</taxon>
        <taxon>rosids</taxon>
        <taxon>fabids</taxon>
        <taxon>Rosales</taxon>
        <taxon>Rosaceae</taxon>
        <taxon>Amygdaloideae</taxon>
        <taxon>Maleae</taxon>
        <taxon>Malus</taxon>
    </lineage>
</organism>
<reference evidence="4 5" key="1">
    <citation type="submission" date="2018-10" db="EMBL/GenBank/DDBJ databases">
        <title>A high-quality apple genome assembly.</title>
        <authorList>
            <person name="Hu J."/>
        </authorList>
    </citation>
    <scope>NUCLEOTIDE SEQUENCE [LARGE SCALE GENOMIC DNA]</scope>
    <source>
        <strain evidence="5">cv. HFTH1</strain>
        <tissue evidence="4">Young leaf</tissue>
    </source>
</reference>
<evidence type="ECO:0000313" key="5">
    <source>
        <dbReference type="Proteomes" id="UP000290289"/>
    </source>
</evidence>
<protein>
    <submittedName>
        <fullName evidence="4">Uncharacterized protein</fullName>
    </submittedName>
</protein>
<dbReference type="EMBL" id="RDQH01000341">
    <property type="protein sequence ID" value="RXH73755.1"/>
    <property type="molecule type" value="Genomic_DNA"/>
</dbReference>
<evidence type="ECO:0000256" key="2">
    <source>
        <dbReference type="ARBA" id="ARBA00022840"/>
    </source>
</evidence>
<evidence type="ECO:0000313" key="4">
    <source>
        <dbReference type="EMBL" id="RXH73755.1"/>
    </source>
</evidence>
<keyword evidence="2" id="KW-0067">ATP-binding</keyword>
<comment type="caution">
    <text evidence="4">The sequence shown here is derived from an EMBL/GenBank/DDBJ whole genome shotgun (WGS) entry which is preliminary data.</text>
</comment>
<accession>A0A498HW47</accession>
<dbReference type="AlphaFoldDB" id="A0A498HW47"/>
<dbReference type="STRING" id="3750.A0A498HW47"/>
<dbReference type="GO" id="GO:0005524">
    <property type="term" value="F:ATP binding"/>
    <property type="evidence" value="ECO:0007669"/>
    <property type="project" value="UniProtKB-KW"/>
</dbReference>
<dbReference type="SUPFAM" id="SSF54585">
    <property type="entry name" value="Cdc48 domain 2-like"/>
    <property type="match status" value="1"/>
</dbReference>
<feature type="chain" id="PRO_5019756570" evidence="3">
    <location>
        <begin position="16"/>
        <end position="135"/>
    </location>
</feature>
<keyword evidence="3" id="KW-0732">Signal</keyword>
<name>A0A498HW47_MALDO</name>
<evidence type="ECO:0000256" key="3">
    <source>
        <dbReference type="SAM" id="SignalP"/>
    </source>
</evidence>
<evidence type="ECO:0000256" key="1">
    <source>
        <dbReference type="ARBA" id="ARBA00022741"/>
    </source>
</evidence>
<sequence>MLLLGIHHFLGLIVAHQFGDCISLLDRTKVQVRALSNVPKATLVTIERSTEDDWEVRILHEEMKFPLWLNGRTTITFHAASTFPKKAVVSPCCFKILKDKAAERNGLDVFNRYKLCDKKNMFLTTGASTYVVVAD</sequence>
<dbReference type="Proteomes" id="UP000290289">
    <property type="component" value="Chromosome 15"/>
</dbReference>
<proteinExistence type="predicted"/>
<dbReference type="InterPro" id="IPR029067">
    <property type="entry name" value="CDC48_domain_2-like_sf"/>
</dbReference>
<keyword evidence="1" id="KW-0547">Nucleotide-binding</keyword>